<dbReference type="Proteomes" id="UP000737018">
    <property type="component" value="Unassembled WGS sequence"/>
</dbReference>
<protein>
    <submittedName>
        <fullName evidence="1">Uncharacterized protein</fullName>
    </submittedName>
</protein>
<evidence type="ECO:0000313" key="1">
    <source>
        <dbReference type="EMBL" id="KAF3972496.1"/>
    </source>
</evidence>
<proteinExistence type="predicted"/>
<comment type="caution">
    <text evidence="1">The sequence shown here is derived from an EMBL/GenBank/DDBJ whole genome shotgun (WGS) entry which is preliminary data.</text>
</comment>
<sequence length="133" mass="15366">MCECLSLRKVWGKKGFYRERKDRKRREQEAGYGEGADTVSYAFPSWTWNCVGSEKARNLEPSLSVREGLESVDAPRGFRIGVKDEVQLDPSCAQLQFYNQSRLPPTSQCWFTWERGLELGLWETLSSSKYLKS</sequence>
<keyword evidence="2" id="KW-1185">Reference proteome</keyword>
<organism evidence="1 2">
    <name type="scientific">Castanea mollissima</name>
    <name type="common">Chinese chestnut</name>
    <dbReference type="NCBI Taxonomy" id="60419"/>
    <lineage>
        <taxon>Eukaryota</taxon>
        <taxon>Viridiplantae</taxon>
        <taxon>Streptophyta</taxon>
        <taxon>Embryophyta</taxon>
        <taxon>Tracheophyta</taxon>
        <taxon>Spermatophyta</taxon>
        <taxon>Magnoliopsida</taxon>
        <taxon>eudicotyledons</taxon>
        <taxon>Gunneridae</taxon>
        <taxon>Pentapetalae</taxon>
        <taxon>rosids</taxon>
        <taxon>fabids</taxon>
        <taxon>Fagales</taxon>
        <taxon>Fagaceae</taxon>
        <taxon>Castanea</taxon>
    </lineage>
</organism>
<dbReference type="AlphaFoldDB" id="A0A8J4RZ10"/>
<accession>A0A8J4RZ10</accession>
<name>A0A8J4RZ10_9ROSI</name>
<evidence type="ECO:0000313" key="2">
    <source>
        <dbReference type="Proteomes" id="UP000737018"/>
    </source>
</evidence>
<dbReference type="EMBL" id="JRKL02000328">
    <property type="protein sequence ID" value="KAF3972496.1"/>
    <property type="molecule type" value="Genomic_DNA"/>
</dbReference>
<reference evidence="1" key="1">
    <citation type="submission" date="2020-03" db="EMBL/GenBank/DDBJ databases">
        <title>Castanea mollissima Vanexum genome sequencing.</title>
        <authorList>
            <person name="Staton M."/>
        </authorList>
    </citation>
    <scope>NUCLEOTIDE SEQUENCE</scope>
    <source>
        <tissue evidence="1">Leaf</tissue>
    </source>
</reference>
<gene>
    <name evidence="1" type="ORF">CMV_003997</name>
</gene>